<evidence type="ECO:0000313" key="4">
    <source>
        <dbReference type="WBParaSite" id="MBELARI_LOCUS11321"/>
    </source>
</evidence>
<feature type="domain" description="GOLD" evidence="2">
    <location>
        <begin position="304"/>
        <end position="399"/>
    </location>
</feature>
<dbReference type="AlphaFoldDB" id="A0AAF3J223"/>
<dbReference type="GO" id="GO:0005737">
    <property type="term" value="C:cytoplasm"/>
    <property type="evidence" value="ECO:0007669"/>
    <property type="project" value="TreeGrafter"/>
</dbReference>
<organism evidence="3 4">
    <name type="scientific">Mesorhabditis belari</name>
    <dbReference type="NCBI Taxonomy" id="2138241"/>
    <lineage>
        <taxon>Eukaryota</taxon>
        <taxon>Metazoa</taxon>
        <taxon>Ecdysozoa</taxon>
        <taxon>Nematoda</taxon>
        <taxon>Chromadorea</taxon>
        <taxon>Rhabditida</taxon>
        <taxon>Rhabditina</taxon>
        <taxon>Rhabditomorpha</taxon>
        <taxon>Rhabditoidea</taxon>
        <taxon>Rhabditidae</taxon>
        <taxon>Mesorhabditinae</taxon>
        <taxon>Mesorhabditis</taxon>
    </lineage>
</organism>
<dbReference type="InterPro" id="IPR001251">
    <property type="entry name" value="CRAL-TRIO_dom"/>
</dbReference>
<dbReference type="CDD" id="cd00170">
    <property type="entry name" value="SEC14"/>
    <property type="match status" value="1"/>
</dbReference>
<dbReference type="InterPro" id="IPR036865">
    <property type="entry name" value="CRAL-TRIO_dom_sf"/>
</dbReference>
<dbReference type="Pfam" id="PF00650">
    <property type="entry name" value="CRAL_TRIO"/>
    <property type="match status" value="1"/>
</dbReference>
<dbReference type="SUPFAM" id="SSF101576">
    <property type="entry name" value="Supernatant protein factor (SPF), C-terminal domain"/>
    <property type="match status" value="1"/>
</dbReference>
<dbReference type="PROSITE" id="PS50191">
    <property type="entry name" value="CRAL_TRIO"/>
    <property type="match status" value="1"/>
</dbReference>
<dbReference type="WBParaSite" id="MBELARI_LOCUS11321">
    <property type="protein sequence ID" value="MBELARI_LOCUS11321"/>
    <property type="gene ID" value="MBELARI_LOCUS11321"/>
</dbReference>
<dbReference type="PANTHER" id="PTHR23324">
    <property type="entry name" value="SEC14 RELATED PROTEIN"/>
    <property type="match status" value="1"/>
</dbReference>
<name>A0AAF3J223_9BILA</name>
<protein>
    <submittedName>
        <fullName evidence="4">CRAL-TRIO domain-containing protein</fullName>
    </submittedName>
</protein>
<dbReference type="Gene3D" id="2.60.120.680">
    <property type="entry name" value="GOLD domain"/>
    <property type="match status" value="1"/>
</dbReference>
<reference evidence="4" key="1">
    <citation type="submission" date="2024-02" db="UniProtKB">
        <authorList>
            <consortium name="WormBaseParasite"/>
        </authorList>
    </citation>
    <scope>IDENTIFICATION</scope>
</reference>
<dbReference type="InterPro" id="IPR036598">
    <property type="entry name" value="GOLD_dom_sf"/>
</dbReference>
<dbReference type="SUPFAM" id="SSF52087">
    <property type="entry name" value="CRAL/TRIO domain"/>
    <property type="match status" value="1"/>
</dbReference>
<feature type="domain" description="CRAL-TRIO" evidence="1">
    <location>
        <begin position="87"/>
        <end position="270"/>
    </location>
</feature>
<proteinExistence type="predicted"/>
<dbReference type="Gene3D" id="3.40.525.10">
    <property type="entry name" value="CRAL-TRIO lipid binding domain"/>
    <property type="match status" value="1"/>
</dbReference>
<dbReference type="SMART" id="SM00516">
    <property type="entry name" value="SEC14"/>
    <property type="match status" value="1"/>
</dbReference>
<sequence>MTVNTQSHAATPASKEEKERIETLRQKLLENLPNGIPTDLDTDLNLLRWIRGYQENFDSITQNFVKYVSSRKAAGFSDADLPEKFFEMPKIASYLPFIASSRLQDQQWLEENNAFLFVERSWNQPKEFIKSMKTSDYLFHCFGYSEMLLQLILRREAKQTQNKGPIQFIVIFDLSSINIMDYLNPLSGHMKLWQLRSQLWQEWYPEMVQRIYLVHPPRALGLLWKLAKLFLNERNARLIEVISDLKELTQKHLPKWFVPKEFGGDFVNTMMPGDSSGVSVRRKILNEDHYTVNRHYSGKKVERLKPKKKDLSTGEQFIVPVAISENESILWDLTISGDIDFCVYRNQDHNDLVYPHFHLISSRLPEEGMFECLDAGEYNFCFHNRSDYFAVKLEYSISIEKAK</sequence>
<dbReference type="InterPro" id="IPR009038">
    <property type="entry name" value="GOLD_dom"/>
</dbReference>
<keyword evidence="3" id="KW-1185">Reference proteome</keyword>
<dbReference type="PROSITE" id="PS50866">
    <property type="entry name" value="GOLD"/>
    <property type="match status" value="1"/>
</dbReference>
<dbReference type="PANTHER" id="PTHR23324:SF87">
    <property type="entry name" value="CRAL-TRIO DOMAIN-CONTAINING PROTEIN C34C12.6"/>
    <property type="match status" value="1"/>
</dbReference>
<evidence type="ECO:0000259" key="1">
    <source>
        <dbReference type="PROSITE" id="PS50191"/>
    </source>
</evidence>
<evidence type="ECO:0000313" key="3">
    <source>
        <dbReference type="Proteomes" id="UP000887575"/>
    </source>
</evidence>
<dbReference type="InterPro" id="IPR051064">
    <property type="entry name" value="SEC14/CRAL-TRIO_domain"/>
</dbReference>
<dbReference type="Proteomes" id="UP000887575">
    <property type="component" value="Unassembled WGS sequence"/>
</dbReference>
<evidence type="ECO:0000259" key="2">
    <source>
        <dbReference type="PROSITE" id="PS50866"/>
    </source>
</evidence>
<accession>A0AAF3J223</accession>